<evidence type="ECO:0000256" key="4">
    <source>
        <dbReference type="HAMAP-Rule" id="MF_03044"/>
    </source>
</evidence>
<dbReference type="InterPro" id="IPR021867">
    <property type="entry name" value="Bmt2/SAMTOR"/>
</dbReference>
<comment type="function">
    <text evidence="4">S-adenosyl-L-methionine-dependent methyltransferase that specifically methylates the N(1) position of an adenine present in helix 65 in 25S rRNA.</text>
</comment>
<dbReference type="Pfam" id="PF11968">
    <property type="entry name" value="Bmt2"/>
    <property type="match status" value="1"/>
</dbReference>
<evidence type="ECO:0000256" key="3">
    <source>
        <dbReference type="ARBA" id="ARBA00022691"/>
    </source>
</evidence>
<keyword evidence="2 4" id="KW-0808">Transferase</keyword>
<feature type="binding site" evidence="4">
    <location>
        <position position="173"/>
    </location>
    <ligand>
        <name>S-adenosyl-L-methionine</name>
        <dbReference type="ChEBI" id="CHEBI:59789"/>
    </ligand>
</feature>
<proteinExistence type="inferred from homology"/>
<dbReference type="EMBL" id="JAPDRK010000021">
    <property type="protein sequence ID" value="KAJ9603810.1"/>
    <property type="molecule type" value="Genomic_DNA"/>
</dbReference>
<accession>A0AA38WZ50</accession>
<organism evidence="6 7">
    <name type="scientific">Cladophialophora chaetospira</name>
    <dbReference type="NCBI Taxonomy" id="386627"/>
    <lineage>
        <taxon>Eukaryota</taxon>
        <taxon>Fungi</taxon>
        <taxon>Dikarya</taxon>
        <taxon>Ascomycota</taxon>
        <taxon>Pezizomycotina</taxon>
        <taxon>Eurotiomycetes</taxon>
        <taxon>Chaetothyriomycetidae</taxon>
        <taxon>Chaetothyriales</taxon>
        <taxon>Herpotrichiellaceae</taxon>
        <taxon>Cladophialophora</taxon>
    </lineage>
</organism>
<feature type="compositionally biased region" description="Basic residues" evidence="5">
    <location>
        <begin position="1"/>
        <end position="12"/>
    </location>
</feature>
<gene>
    <name evidence="6" type="primary">BMT2</name>
    <name evidence="6" type="ORF">H2200_011996</name>
</gene>
<dbReference type="HAMAP" id="MF_03044">
    <property type="entry name" value="BMT2"/>
    <property type="match status" value="1"/>
</dbReference>
<dbReference type="GO" id="GO:0016433">
    <property type="term" value="F:rRNA (adenine) methyltransferase activity"/>
    <property type="evidence" value="ECO:0007669"/>
    <property type="project" value="UniProtKB-UniRule"/>
</dbReference>
<reference evidence="6" key="1">
    <citation type="submission" date="2022-10" db="EMBL/GenBank/DDBJ databases">
        <title>Culturing micro-colonial fungi from biological soil crusts in the Mojave desert and describing Neophaeococcomyces mojavensis, and introducing the new genera and species Taxawa tesnikishii.</title>
        <authorList>
            <person name="Kurbessoian T."/>
            <person name="Stajich J.E."/>
        </authorList>
    </citation>
    <scope>NUCLEOTIDE SEQUENCE</scope>
    <source>
        <strain evidence="6">TK_41</strain>
    </source>
</reference>
<dbReference type="AlphaFoldDB" id="A0AA38WZ50"/>
<dbReference type="PANTHER" id="PTHR21008">
    <property type="entry name" value="S-ADENOSYLMETHIONINE SENSOR UPSTREAM OF MTORC1-RELATED"/>
    <property type="match status" value="1"/>
</dbReference>
<keyword evidence="3 4" id="KW-0949">S-adenosyl-L-methionine</keyword>
<evidence type="ECO:0000313" key="6">
    <source>
        <dbReference type="EMBL" id="KAJ9603810.1"/>
    </source>
</evidence>
<dbReference type="Proteomes" id="UP001172673">
    <property type="component" value="Unassembled WGS sequence"/>
</dbReference>
<dbReference type="EC" id="2.1.1.-" evidence="4"/>
<dbReference type="PANTHER" id="PTHR21008:SF1">
    <property type="entry name" value="25S RRNA (ADENINE(2142)-N(1))-METHYLTRANSFERASE"/>
    <property type="match status" value="1"/>
</dbReference>
<evidence type="ECO:0000313" key="7">
    <source>
        <dbReference type="Proteomes" id="UP001172673"/>
    </source>
</evidence>
<feature type="region of interest" description="Disordered" evidence="5">
    <location>
        <begin position="1"/>
        <end position="39"/>
    </location>
</feature>
<sequence length="345" mass="38371">MAKKKRPSKHSKPSSLKSGRPPLSRPSTSNTKLPSLSSKHTRTLINTHHLLQKRLATARLTGDVAKVAEIEAQLAAQGGLESYQLASRTGQRNDRGGDSSKVLVKWLEGEVQARKAALRGSRSIGEREDVDNSKQVTLVEGMKPKPIRILEVGALSTQNALNIAGITTVRRIDLRSPEQGIEEIDFMDLPIPAAPNGEADSGYDVLSLSLVLNYVPDPEARGEMLKRTTQFFNTPTSTRLQREQSSSDEEDQTRVLPCLFLVLPSPCLHNSRYLDAERLTSILNSLGYSHLHSKTTRKLYYSLWRYDDQHARDQWVMSGGQTVFKKTELKPGGGRNNFCIVLETE</sequence>
<keyword evidence="1 4" id="KW-0489">Methyltransferase</keyword>
<comment type="similarity">
    <text evidence="4">Belongs to the BMT2 family.</text>
</comment>
<comment type="subcellular location">
    <subcellularLocation>
        <location evidence="4">Nucleus</location>
        <location evidence="4">Nucleolus</location>
    </subcellularLocation>
</comment>
<feature type="compositionally biased region" description="Polar residues" evidence="5">
    <location>
        <begin position="25"/>
        <end position="39"/>
    </location>
</feature>
<evidence type="ECO:0000256" key="2">
    <source>
        <dbReference type="ARBA" id="ARBA00022679"/>
    </source>
</evidence>
<comment type="caution">
    <text evidence="6">The sequence shown here is derived from an EMBL/GenBank/DDBJ whole genome shotgun (WGS) entry which is preliminary data.</text>
</comment>
<dbReference type="GO" id="GO:0005730">
    <property type="term" value="C:nucleolus"/>
    <property type="evidence" value="ECO:0007669"/>
    <property type="project" value="UniProtKB-SubCell"/>
</dbReference>
<evidence type="ECO:0000256" key="1">
    <source>
        <dbReference type="ARBA" id="ARBA00022603"/>
    </source>
</evidence>
<evidence type="ECO:0000256" key="5">
    <source>
        <dbReference type="SAM" id="MobiDB-lite"/>
    </source>
</evidence>
<name>A0AA38WZ50_9EURO</name>
<feature type="binding site" evidence="4">
    <location>
        <position position="153"/>
    </location>
    <ligand>
        <name>S-adenosyl-L-methionine</name>
        <dbReference type="ChEBI" id="CHEBI:59789"/>
    </ligand>
</feature>
<keyword evidence="4" id="KW-0539">Nucleus</keyword>
<protein>
    <recommendedName>
        <fullName evidence="4">25S rRNA adenine-N(1) methyltransferase</fullName>
        <ecNumber evidence="4">2.1.1.-</ecNumber>
    </recommendedName>
</protein>
<keyword evidence="7" id="KW-1185">Reference proteome</keyword>